<dbReference type="RefSeq" id="WP_130414854.1">
    <property type="nucleotide sequence ID" value="NZ_SGWX01000001.1"/>
</dbReference>
<keyword evidence="1" id="KW-0328">Glycosyltransferase</keyword>
<dbReference type="PANTHER" id="PTHR34136:SF1">
    <property type="entry name" value="UDP-N-ACETYL-D-MANNOSAMINURONIC ACID TRANSFERASE"/>
    <property type="match status" value="1"/>
</dbReference>
<gene>
    <name evidence="3" type="ORF">EV386_2162</name>
</gene>
<dbReference type="NCBIfam" id="TIGR00696">
    <property type="entry name" value="wecG_tagA_cpsF"/>
    <property type="match status" value="1"/>
</dbReference>
<dbReference type="InterPro" id="IPR004629">
    <property type="entry name" value="WecG_TagA_CpsF"/>
</dbReference>
<organism evidence="3 4">
    <name type="scientific">Xylanimonas ulmi</name>
    <dbReference type="NCBI Taxonomy" id="228973"/>
    <lineage>
        <taxon>Bacteria</taxon>
        <taxon>Bacillati</taxon>
        <taxon>Actinomycetota</taxon>
        <taxon>Actinomycetes</taxon>
        <taxon>Micrococcales</taxon>
        <taxon>Promicromonosporaceae</taxon>
        <taxon>Xylanimonas</taxon>
    </lineage>
</organism>
<dbReference type="OrthoDB" id="9771846at2"/>
<dbReference type="CDD" id="cd06533">
    <property type="entry name" value="Glyco_transf_WecG_TagA"/>
    <property type="match status" value="1"/>
</dbReference>
<dbReference type="GO" id="GO:0016758">
    <property type="term" value="F:hexosyltransferase activity"/>
    <property type="evidence" value="ECO:0007669"/>
    <property type="project" value="TreeGrafter"/>
</dbReference>
<dbReference type="Pfam" id="PF03808">
    <property type="entry name" value="Glyco_tran_WecG"/>
    <property type="match status" value="1"/>
</dbReference>
<reference evidence="3 4" key="1">
    <citation type="submission" date="2019-02" db="EMBL/GenBank/DDBJ databases">
        <title>Sequencing the genomes of 1000 actinobacteria strains.</title>
        <authorList>
            <person name="Klenk H.-P."/>
        </authorList>
    </citation>
    <scope>NUCLEOTIDE SEQUENCE [LARGE SCALE GENOMIC DNA]</scope>
    <source>
        <strain evidence="3 4">DSM 16932</strain>
    </source>
</reference>
<evidence type="ECO:0000256" key="1">
    <source>
        <dbReference type="ARBA" id="ARBA00022676"/>
    </source>
</evidence>
<dbReference type="AlphaFoldDB" id="A0A4V2EY59"/>
<comment type="caution">
    <text evidence="3">The sequence shown here is derived from an EMBL/GenBank/DDBJ whole genome shotgun (WGS) entry which is preliminary data.</text>
</comment>
<keyword evidence="4" id="KW-1185">Reference proteome</keyword>
<dbReference type="PANTHER" id="PTHR34136">
    <property type="match status" value="1"/>
</dbReference>
<proteinExistence type="predicted"/>
<dbReference type="Proteomes" id="UP000293852">
    <property type="component" value="Unassembled WGS sequence"/>
</dbReference>
<keyword evidence="2" id="KW-0808">Transferase</keyword>
<name>A0A4V2EY59_9MICO</name>
<evidence type="ECO:0000256" key="2">
    <source>
        <dbReference type="ARBA" id="ARBA00022679"/>
    </source>
</evidence>
<protein>
    <submittedName>
        <fullName evidence="3">Exopolysaccharide biosynthesis WecB/TagA/CpsF family protein</fullName>
    </submittedName>
</protein>
<evidence type="ECO:0000313" key="4">
    <source>
        <dbReference type="Proteomes" id="UP000293852"/>
    </source>
</evidence>
<dbReference type="EMBL" id="SGWX01000001">
    <property type="protein sequence ID" value="RZS61850.1"/>
    <property type="molecule type" value="Genomic_DNA"/>
</dbReference>
<evidence type="ECO:0000313" key="3">
    <source>
        <dbReference type="EMBL" id="RZS61850.1"/>
    </source>
</evidence>
<accession>A0A4V2EY59</accession>
<sequence>MTLSNPVLASAAPPLPRRIRLGGVPVDLHHQDDALSLIRGHTVAEAGRPLGVVSVNLDHLHHFGQGGALNGAFGIREGSRAEVAWLHLIDGAPVAAEARRLTARTWPRLAGSDLIHPLLRNAEADGVSVGFLGGSPQTHRDLPAALAAQHPRLRLAGLWSPSREDLLDDDKSRDLAESIAAAGVDILVVCLGKPRQELWIDRYGAASKARVLLAFGAVADFLAGRVNRCPQWVASHGLEWAWRLAIEPKRLAKRYLVQGPGAYRMLHDERGRDITAPSRVIQAH</sequence>